<comment type="caution">
    <text evidence="1">The sequence shown here is derived from an EMBL/GenBank/DDBJ whole genome shotgun (WGS) entry which is preliminary data.</text>
</comment>
<proteinExistence type="predicted"/>
<gene>
    <name evidence="1" type="ORF">VTK73DRAFT_9239</name>
</gene>
<accession>A0ABR3W3I4</accession>
<dbReference type="EMBL" id="JAZHXJ010000748">
    <property type="protein sequence ID" value="KAL1852370.1"/>
    <property type="molecule type" value="Genomic_DNA"/>
</dbReference>
<dbReference type="Proteomes" id="UP001586593">
    <property type="component" value="Unassembled WGS sequence"/>
</dbReference>
<protein>
    <submittedName>
        <fullName evidence="1">Uncharacterized protein</fullName>
    </submittedName>
</protein>
<evidence type="ECO:0000313" key="2">
    <source>
        <dbReference type="Proteomes" id="UP001586593"/>
    </source>
</evidence>
<sequence length="167" mass="19225">MESPGEGNVHWLLRLYFYCFLPFACHHHICNITHKERTRTALISESTPADLDSTTREKQETDVAGWCGESEGRAAGRGLCFLDRGSWTGGTRRRIRNPFLISHTPPSREKELREHEGGTYPRTGIIFLFCPLVFFPLPFSFPSWTPRCNTDIVNLDYSITPYRRMLS</sequence>
<keyword evidence="2" id="KW-1185">Reference proteome</keyword>
<evidence type="ECO:0000313" key="1">
    <source>
        <dbReference type="EMBL" id="KAL1852370.1"/>
    </source>
</evidence>
<name>A0ABR3W3I4_9PEZI</name>
<reference evidence="1 2" key="1">
    <citation type="journal article" date="2024" name="Commun. Biol.">
        <title>Comparative genomic analysis of thermophilic fungi reveals convergent evolutionary adaptations and gene losses.</title>
        <authorList>
            <person name="Steindorff A.S."/>
            <person name="Aguilar-Pontes M.V."/>
            <person name="Robinson A.J."/>
            <person name="Andreopoulos B."/>
            <person name="LaButti K."/>
            <person name="Kuo A."/>
            <person name="Mondo S."/>
            <person name="Riley R."/>
            <person name="Otillar R."/>
            <person name="Haridas S."/>
            <person name="Lipzen A."/>
            <person name="Grimwood J."/>
            <person name="Schmutz J."/>
            <person name="Clum A."/>
            <person name="Reid I.D."/>
            <person name="Moisan M.C."/>
            <person name="Butler G."/>
            <person name="Nguyen T.T.M."/>
            <person name="Dewar K."/>
            <person name="Conant G."/>
            <person name="Drula E."/>
            <person name="Henrissat B."/>
            <person name="Hansel C."/>
            <person name="Singer S."/>
            <person name="Hutchinson M.I."/>
            <person name="de Vries R.P."/>
            <person name="Natvig D.O."/>
            <person name="Powell A.J."/>
            <person name="Tsang A."/>
            <person name="Grigoriev I.V."/>
        </authorList>
    </citation>
    <scope>NUCLEOTIDE SEQUENCE [LARGE SCALE GENOMIC DNA]</scope>
    <source>
        <strain evidence="1 2">ATCC 24622</strain>
    </source>
</reference>
<organism evidence="1 2">
    <name type="scientific">Phialemonium thermophilum</name>
    <dbReference type="NCBI Taxonomy" id="223376"/>
    <lineage>
        <taxon>Eukaryota</taxon>
        <taxon>Fungi</taxon>
        <taxon>Dikarya</taxon>
        <taxon>Ascomycota</taxon>
        <taxon>Pezizomycotina</taxon>
        <taxon>Sordariomycetes</taxon>
        <taxon>Sordariomycetidae</taxon>
        <taxon>Cephalothecales</taxon>
        <taxon>Cephalothecaceae</taxon>
        <taxon>Phialemonium</taxon>
    </lineage>
</organism>